<keyword evidence="2" id="KW-1185">Reference proteome</keyword>
<reference evidence="1 2" key="1">
    <citation type="submission" date="2024-02" db="EMBL/GenBank/DDBJ databases">
        <authorList>
            <person name="Chen Y."/>
            <person name="Shah S."/>
            <person name="Dougan E. K."/>
            <person name="Thang M."/>
            <person name="Chan C."/>
        </authorList>
    </citation>
    <scope>NUCLEOTIDE SEQUENCE [LARGE SCALE GENOMIC DNA]</scope>
</reference>
<organism evidence="1 2">
    <name type="scientific">Durusdinium trenchii</name>
    <dbReference type="NCBI Taxonomy" id="1381693"/>
    <lineage>
        <taxon>Eukaryota</taxon>
        <taxon>Sar</taxon>
        <taxon>Alveolata</taxon>
        <taxon>Dinophyceae</taxon>
        <taxon>Suessiales</taxon>
        <taxon>Symbiodiniaceae</taxon>
        <taxon>Durusdinium</taxon>
    </lineage>
</organism>
<protein>
    <submittedName>
        <fullName evidence="1">Uncharacterized protein</fullName>
    </submittedName>
</protein>
<dbReference type="Proteomes" id="UP001642484">
    <property type="component" value="Unassembled WGS sequence"/>
</dbReference>
<accession>A0ABP0KAP6</accession>
<dbReference type="EMBL" id="CAXAMN010008069">
    <property type="protein sequence ID" value="CAK9023865.1"/>
    <property type="molecule type" value="Genomic_DNA"/>
</dbReference>
<name>A0ABP0KAP6_9DINO</name>
<gene>
    <name evidence="1" type="ORF">CCMP2556_LOCUS15388</name>
</gene>
<proteinExistence type="predicted"/>
<comment type="caution">
    <text evidence="1">The sequence shown here is derived from an EMBL/GenBank/DDBJ whole genome shotgun (WGS) entry which is preliminary data.</text>
</comment>
<evidence type="ECO:0000313" key="1">
    <source>
        <dbReference type="EMBL" id="CAK9023865.1"/>
    </source>
</evidence>
<evidence type="ECO:0000313" key="2">
    <source>
        <dbReference type="Proteomes" id="UP001642484"/>
    </source>
</evidence>
<sequence>MFWIWRPMGNLPALEVEYDQMRSRVEVATITDGDPEDLFVWPLPASLFQDGEWDVDGFSDLSIVWIFKSPGVFSQVRSVQQTTHQPKMLTSLWCLGGCRVSNVTFLARA</sequence>